<gene>
    <name evidence="2" type="ORF">PENTCL1PPCAC_4170</name>
</gene>
<evidence type="ECO:0000256" key="1">
    <source>
        <dbReference type="SAM" id="MobiDB-lite"/>
    </source>
</evidence>
<evidence type="ECO:0000313" key="3">
    <source>
        <dbReference type="Proteomes" id="UP001432027"/>
    </source>
</evidence>
<proteinExistence type="predicted"/>
<dbReference type="EMBL" id="BTSX01000001">
    <property type="protein sequence ID" value="GMS81995.1"/>
    <property type="molecule type" value="Genomic_DNA"/>
</dbReference>
<feature type="non-terminal residue" evidence="2">
    <location>
        <position position="79"/>
    </location>
</feature>
<evidence type="ECO:0000313" key="2">
    <source>
        <dbReference type="EMBL" id="GMS81995.1"/>
    </source>
</evidence>
<accession>A0AAV5SGJ9</accession>
<sequence length="79" mass="8777">EEESREEIGEGSASRRKKSRSSAPGDLDVEVGAEETPALKVDYLHAEPERLTRSEPLRPVVWELDSSEHYSLSLVAAKL</sequence>
<reference evidence="2" key="1">
    <citation type="submission" date="2023-10" db="EMBL/GenBank/DDBJ databases">
        <title>Genome assembly of Pristionchus species.</title>
        <authorList>
            <person name="Yoshida K."/>
            <person name="Sommer R.J."/>
        </authorList>
    </citation>
    <scope>NUCLEOTIDE SEQUENCE</scope>
    <source>
        <strain evidence="2">RS0144</strain>
    </source>
</reference>
<protein>
    <submittedName>
        <fullName evidence="2">Uncharacterized protein</fullName>
    </submittedName>
</protein>
<name>A0AAV5SGJ9_9BILA</name>
<dbReference type="AlphaFoldDB" id="A0AAV5SGJ9"/>
<organism evidence="2 3">
    <name type="scientific">Pristionchus entomophagus</name>
    <dbReference type="NCBI Taxonomy" id="358040"/>
    <lineage>
        <taxon>Eukaryota</taxon>
        <taxon>Metazoa</taxon>
        <taxon>Ecdysozoa</taxon>
        <taxon>Nematoda</taxon>
        <taxon>Chromadorea</taxon>
        <taxon>Rhabditida</taxon>
        <taxon>Rhabditina</taxon>
        <taxon>Diplogasteromorpha</taxon>
        <taxon>Diplogasteroidea</taxon>
        <taxon>Neodiplogasteridae</taxon>
        <taxon>Pristionchus</taxon>
    </lineage>
</organism>
<comment type="caution">
    <text evidence="2">The sequence shown here is derived from an EMBL/GenBank/DDBJ whole genome shotgun (WGS) entry which is preliminary data.</text>
</comment>
<keyword evidence="3" id="KW-1185">Reference proteome</keyword>
<dbReference type="Proteomes" id="UP001432027">
    <property type="component" value="Unassembled WGS sequence"/>
</dbReference>
<feature type="non-terminal residue" evidence="2">
    <location>
        <position position="1"/>
    </location>
</feature>
<feature type="region of interest" description="Disordered" evidence="1">
    <location>
        <begin position="1"/>
        <end position="34"/>
    </location>
</feature>